<sequence>MAESEGGDKLSLSPPSIGTGILRGLSKTPALGRVRINALSGGGRPRQSKKGGERYRKTGRSRS</sequence>
<evidence type="ECO:0000313" key="2">
    <source>
        <dbReference type="EMBL" id="DAF53042.1"/>
    </source>
</evidence>
<accession>A0A8S5SR38</accession>
<evidence type="ECO:0000256" key="1">
    <source>
        <dbReference type="SAM" id="MobiDB-lite"/>
    </source>
</evidence>
<dbReference type="EMBL" id="BK032646">
    <property type="protein sequence ID" value="DAF53042.1"/>
    <property type="molecule type" value="Genomic_DNA"/>
</dbReference>
<organism evidence="2">
    <name type="scientific">Siphoviridae sp. ctJyX12</name>
    <dbReference type="NCBI Taxonomy" id="2827840"/>
    <lineage>
        <taxon>Viruses</taxon>
        <taxon>Duplodnaviria</taxon>
        <taxon>Heunggongvirae</taxon>
        <taxon>Uroviricota</taxon>
        <taxon>Caudoviricetes</taxon>
    </lineage>
</organism>
<feature type="region of interest" description="Disordered" evidence="1">
    <location>
        <begin position="1"/>
        <end position="63"/>
    </location>
</feature>
<name>A0A8S5SR38_9CAUD</name>
<reference evidence="2" key="1">
    <citation type="journal article" date="2021" name="Proc. Natl. Acad. Sci. U.S.A.">
        <title>A Catalog of Tens of Thousands of Viruses from Human Metagenomes Reveals Hidden Associations with Chronic Diseases.</title>
        <authorList>
            <person name="Tisza M.J."/>
            <person name="Buck C.B."/>
        </authorList>
    </citation>
    <scope>NUCLEOTIDE SEQUENCE</scope>
    <source>
        <strain evidence="2">CtJyX12</strain>
    </source>
</reference>
<proteinExistence type="predicted"/>
<protein>
    <submittedName>
        <fullName evidence="2">Uncharacterized protein</fullName>
    </submittedName>
</protein>